<evidence type="ECO:0000313" key="2">
    <source>
        <dbReference type="EMBL" id="ESK56311.1"/>
    </source>
</evidence>
<dbReference type="Pfam" id="PF05155">
    <property type="entry name" value="G2P_X_C"/>
    <property type="match status" value="1"/>
</dbReference>
<feature type="domain" description="Replication-associated protein G2P C-terminal" evidence="1">
    <location>
        <begin position="17"/>
        <end position="109"/>
    </location>
</feature>
<comment type="caution">
    <text evidence="2">The sequence shown here is derived from an EMBL/GenBank/DDBJ whole genome shotgun (WGS) entry which is preliminary data.</text>
</comment>
<keyword evidence="3" id="KW-1185">Reference proteome</keyword>
<name>V2V646_9GAMM</name>
<protein>
    <recommendedName>
        <fullName evidence="1">Replication-associated protein G2P C-terminal domain-containing protein</fullName>
    </recommendedName>
</protein>
<dbReference type="EMBL" id="AYEV01000009">
    <property type="protein sequence ID" value="ESK56311.1"/>
    <property type="molecule type" value="Genomic_DNA"/>
</dbReference>
<proteinExistence type="predicted"/>
<dbReference type="AlphaFoldDB" id="V2V646"/>
<evidence type="ECO:0000259" key="1">
    <source>
        <dbReference type="Pfam" id="PF05155"/>
    </source>
</evidence>
<dbReference type="GO" id="GO:0006260">
    <property type="term" value="P:DNA replication"/>
    <property type="evidence" value="ECO:0007669"/>
    <property type="project" value="InterPro"/>
</dbReference>
<accession>V2V646</accession>
<sequence length="123" mass="14601">MKILDIEEQIGKVFNKITPTGRLSKVKTRNLTGFVCALVVSGIEKEKKYLDEKTFKKYMKELEKCGITEEYLREEHEKEKFKRKDQKVEYVELIFDLNNQVPDGYEPPKSQYNIEEMIGKKFK</sequence>
<reference evidence="2 3" key="1">
    <citation type="submission" date="2013-10" db="EMBL/GenBank/DDBJ databases">
        <title>The Genome Sequence of Acinetobacter tjernbergiae CIP107465.</title>
        <authorList>
            <consortium name="The Broad Institute Genomics Platform"/>
            <consortium name="The Broad Institute Genome Sequencing Center for Infectious Disease"/>
            <person name="Cerqueira G."/>
            <person name="Feldgarden M."/>
            <person name="Courvalin P."/>
            <person name="Grillot-Courvalin C."/>
            <person name="Clermont D."/>
            <person name="Rocha E."/>
            <person name="Yoon E.-J."/>
            <person name="Nemec A."/>
            <person name="Young S.K."/>
            <person name="Zeng Q."/>
            <person name="Gargeya S."/>
            <person name="Fitzgerald M."/>
            <person name="Abouelleil A."/>
            <person name="Alvarado L."/>
            <person name="Berlin A.M."/>
            <person name="Chapman S.B."/>
            <person name="Gainer-Dewar J."/>
            <person name="Goldberg J."/>
            <person name="Gnerre S."/>
            <person name="Griggs A."/>
            <person name="Gujja S."/>
            <person name="Hansen M."/>
            <person name="Howarth C."/>
            <person name="Imamovic A."/>
            <person name="Ireland A."/>
            <person name="Larimer J."/>
            <person name="McCowan C."/>
            <person name="Murphy C."/>
            <person name="Pearson M."/>
            <person name="Poon T.W."/>
            <person name="Priest M."/>
            <person name="Roberts A."/>
            <person name="Saif S."/>
            <person name="Shea T."/>
            <person name="Sykes S."/>
            <person name="Wortman J."/>
            <person name="Nusbaum C."/>
            <person name="Birren B."/>
        </authorList>
    </citation>
    <scope>NUCLEOTIDE SEQUENCE [LARGE SCALE GENOMIC DNA]</scope>
    <source>
        <strain evidence="2 3">CIP 107465</strain>
    </source>
</reference>
<gene>
    <name evidence="2" type="ORF">F990_01077</name>
</gene>
<evidence type="ECO:0000313" key="3">
    <source>
        <dbReference type="Proteomes" id="UP000017404"/>
    </source>
</evidence>
<dbReference type="InterPro" id="IPR022688">
    <property type="entry name" value="G2P_C"/>
</dbReference>
<dbReference type="PATRIC" id="fig|1120928.5.peg.1103"/>
<dbReference type="Proteomes" id="UP000017404">
    <property type="component" value="Unassembled WGS sequence"/>
</dbReference>
<dbReference type="RefSeq" id="WP_023274587.1">
    <property type="nucleotide sequence ID" value="NZ_AYEV01000009.1"/>
</dbReference>
<organism evidence="2 3">
    <name type="scientific">Acinetobacter tjernbergiae DSM 14971 = CIP 107465</name>
    <dbReference type="NCBI Taxonomy" id="1120928"/>
    <lineage>
        <taxon>Bacteria</taxon>
        <taxon>Pseudomonadati</taxon>
        <taxon>Pseudomonadota</taxon>
        <taxon>Gammaproteobacteria</taxon>
        <taxon>Moraxellales</taxon>
        <taxon>Moraxellaceae</taxon>
        <taxon>Acinetobacter</taxon>
    </lineage>
</organism>